<reference evidence="2 3" key="1">
    <citation type="submission" date="2024-08" db="EMBL/GenBank/DDBJ databases">
        <title>Gnathostoma spinigerum genome.</title>
        <authorList>
            <person name="Gonzalez-Bertolin B."/>
            <person name="Monzon S."/>
            <person name="Zaballos A."/>
            <person name="Jimenez P."/>
            <person name="Dekumyoy P."/>
            <person name="Varona S."/>
            <person name="Cuesta I."/>
            <person name="Sumanam S."/>
            <person name="Adisakwattana P."/>
            <person name="Gasser R.B."/>
            <person name="Hernandez-Gonzalez A."/>
            <person name="Young N.D."/>
            <person name="Perteguer M.J."/>
        </authorList>
    </citation>
    <scope>NUCLEOTIDE SEQUENCE [LARGE SCALE GENOMIC DNA]</scope>
    <source>
        <strain evidence="2">AL3</strain>
        <tissue evidence="2">Liver</tissue>
    </source>
</reference>
<dbReference type="AlphaFoldDB" id="A0ABD6ERZ5"/>
<feature type="compositionally biased region" description="Basic residues" evidence="1">
    <location>
        <begin position="366"/>
        <end position="381"/>
    </location>
</feature>
<protein>
    <submittedName>
        <fullName evidence="2">Uncharacterized protein</fullName>
    </submittedName>
</protein>
<keyword evidence="3" id="KW-1185">Reference proteome</keyword>
<feature type="compositionally biased region" description="Basic and acidic residues" evidence="1">
    <location>
        <begin position="462"/>
        <end position="482"/>
    </location>
</feature>
<feature type="compositionally biased region" description="Polar residues" evidence="1">
    <location>
        <begin position="33"/>
        <end position="50"/>
    </location>
</feature>
<accession>A0ABD6ERZ5</accession>
<evidence type="ECO:0000256" key="1">
    <source>
        <dbReference type="SAM" id="MobiDB-lite"/>
    </source>
</evidence>
<evidence type="ECO:0000313" key="3">
    <source>
        <dbReference type="Proteomes" id="UP001608902"/>
    </source>
</evidence>
<feature type="compositionally biased region" description="Basic and acidic residues" evidence="1">
    <location>
        <begin position="356"/>
        <end position="365"/>
    </location>
</feature>
<feature type="region of interest" description="Disordered" evidence="1">
    <location>
        <begin position="339"/>
        <end position="393"/>
    </location>
</feature>
<organism evidence="2 3">
    <name type="scientific">Gnathostoma spinigerum</name>
    <dbReference type="NCBI Taxonomy" id="75299"/>
    <lineage>
        <taxon>Eukaryota</taxon>
        <taxon>Metazoa</taxon>
        <taxon>Ecdysozoa</taxon>
        <taxon>Nematoda</taxon>
        <taxon>Chromadorea</taxon>
        <taxon>Rhabditida</taxon>
        <taxon>Spirurina</taxon>
        <taxon>Gnathostomatomorpha</taxon>
        <taxon>Gnathostomatoidea</taxon>
        <taxon>Gnathostomatidae</taxon>
        <taxon>Gnathostoma</taxon>
    </lineage>
</organism>
<comment type="caution">
    <text evidence="2">The sequence shown here is derived from an EMBL/GenBank/DDBJ whole genome shotgun (WGS) entry which is preliminary data.</text>
</comment>
<proteinExistence type="predicted"/>
<feature type="region of interest" description="Disordered" evidence="1">
    <location>
        <begin position="419"/>
        <end position="482"/>
    </location>
</feature>
<dbReference type="Proteomes" id="UP001608902">
    <property type="component" value="Unassembled WGS sequence"/>
</dbReference>
<feature type="compositionally biased region" description="Polar residues" evidence="1">
    <location>
        <begin position="447"/>
        <end position="461"/>
    </location>
</feature>
<sequence length="482" mass="52775">MANFTASIDDQQERHYIGNLLVDEEVFGQTTNNTFANSSAHQPSGPSILTGSGPLGPSPNQNFWPEPPPPYSPYSCGPTHLPSFERHPPSFFVQPVDGNVYTPTATAVTRTDFYQAPFSSTGEWEGTPGRGINPYVPIGSPLPYPPQTGIMIVKPMMPPQGSVSPMQHHINNIYHHHQQHRLVRGTQYAMTSAMGQADRVPLSIPLFAPDYSSLPPPNPQAPVLPRCDQKVAPKSFSVPFVHVPPNDTSSTLPPGKSYRDAASKVFASPECCAESPASSYVSVVRQPSLNLTGDNENSEKSVVSYVSTDFVRNSSHSGNGGHDNNEFKDIDKRTCSNEKFPESVSVPEAVKSVSRSRSDESEFQKITHKKSRGGRNKKKEKRIFGEEGNGAVVDTPSRFSVLQSLNSQVSGSHMKHTILRQAASNPEHKSEVDEDASKESRRDDNNRSGSKGVSELQNGLSESRKKNEVGKSRDDYVQRSCM</sequence>
<feature type="region of interest" description="Disordered" evidence="1">
    <location>
        <begin position="33"/>
        <end position="71"/>
    </location>
</feature>
<name>A0ABD6ERZ5_9BILA</name>
<gene>
    <name evidence="2" type="ORF">AB6A40_009320</name>
</gene>
<feature type="compositionally biased region" description="Basic and acidic residues" evidence="1">
    <location>
        <begin position="426"/>
        <end position="446"/>
    </location>
</feature>
<evidence type="ECO:0000313" key="2">
    <source>
        <dbReference type="EMBL" id="MFH4982611.1"/>
    </source>
</evidence>
<dbReference type="EMBL" id="JBGFUD010009685">
    <property type="protein sequence ID" value="MFH4982611.1"/>
    <property type="molecule type" value="Genomic_DNA"/>
</dbReference>